<dbReference type="EMBL" id="BNJF01000001">
    <property type="protein sequence ID" value="GHO44897.1"/>
    <property type="molecule type" value="Genomic_DNA"/>
</dbReference>
<reference evidence="1" key="1">
    <citation type="submission" date="2020-10" db="EMBL/GenBank/DDBJ databases">
        <title>Taxonomic study of unclassified bacteria belonging to the class Ktedonobacteria.</title>
        <authorList>
            <person name="Yabe S."/>
            <person name="Wang C.M."/>
            <person name="Zheng Y."/>
            <person name="Sakai Y."/>
            <person name="Cavaletti L."/>
            <person name="Monciardini P."/>
            <person name="Donadio S."/>
        </authorList>
    </citation>
    <scope>NUCLEOTIDE SEQUENCE</scope>
    <source>
        <strain evidence="1">SOSP1-1</strain>
    </source>
</reference>
<proteinExistence type="predicted"/>
<evidence type="ECO:0000313" key="1">
    <source>
        <dbReference type="EMBL" id="GHO44897.1"/>
    </source>
</evidence>
<gene>
    <name evidence="1" type="ORF">KSX_30600</name>
</gene>
<accession>A0A8J3HVN2</accession>
<name>A0A8J3HVN2_9CHLR</name>
<protein>
    <submittedName>
        <fullName evidence="1">Uncharacterized protein</fullName>
    </submittedName>
</protein>
<dbReference type="Proteomes" id="UP000612362">
    <property type="component" value="Unassembled WGS sequence"/>
</dbReference>
<organism evidence="1 2">
    <name type="scientific">Ktedonospora formicarum</name>
    <dbReference type="NCBI Taxonomy" id="2778364"/>
    <lineage>
        <taxon>Bacteria</taxon>
        <taxon>Bacillati</taxon>
        <taxon>Chloroflexota</taxon>
        <taxon>Ktedonobacteria</taxon>
        <taxon>Ktedonobacterales</taxon>
        <taxon>Ktedonobacteraceae</taxon>
        <taxon>Ktedonospora</taxon>
    </lineage>
</organism>
<sequence length="71" mass="7925">MKAFITSSHSPGYILIASSVHYFCAKIKWPAKFIIAQFYKLEMGVYAHLQLIKLLSVKGDGQCAHATEDHA</sequence>
<keyword evidence="2" id="KW-1185">Reference proteome</keyword>
<evidence type="ECO:0000313" key="2">
    <source>
        <dbReference type="Proteomes" id="UP000612362"/>
    </source>
</evidence>
<dbReference type="AlphaFoldDB" id="A0A8J3HVN2"/>
<comment type="caution">
    <text evidence="1">The sequence shown here is derived from an EMBL/GenBank/DDBJ whole genome shotgun (WGS) entry which is preliminary data.</text>
</comment>